<dbReference type="GO" id="GO:0006284">
    <property type="term" value="P:base-excision repair"/>
    <property type="evidence" value="ECO:0007669"/>
    <property type="project" value="InterPro"/>
</dbReference>
<dbReference type="RefSeq" id="WP_004356307.1">
    <property type="nucleotide sequence ID" value="NZ_AEDO01000029.1"/>
</dbReference>
<dbReference type="InterPro" id="IPR011257">
    <property type="entry name" value="DNA_glycosylase"/>
</dbReference>
<comment type="caution">
    <text evidence="1">The sequence shown here is derived from an EMBL/GenBank/DDBJ whole genome shotgun (WGS) entry which is preliminary data.</text>
</comment>
<dbReference type="GO" id="GO:0008725">
    <property type="term" value="F:DNA-3-methyladenine glycosylase activity"/>
    <property type="evidence" value="ECO:0007669"/>
    <property type="project" value="InterPro"/>
</dbReference>
<evidence type="ECO:0000313" key="1">
    <source>
        <dbReference type="EMBL" id="EFL46329.1"/>
    </source>
</evidence>
<dbReference type="EMBL" id="AEDO01000029">
    <property type="protein sequence ID" value="EFL46329.1"/>
    <property type="molecule type" value="Genomic_DNA"/>
</dbReference>
<dbReference type="Pfam" id="PF03352">
    <property type="entry name" value="Adenine_glyco"/>
    <property type="match status" value="1"/>
</dbReference>
<dbReference type="PANTHER" id="PTHR30037">
    <property type="entry name" value="DNA-3-METHYLADENINE GLYCOSYLASE 1"/>
    <property type="match status" value="1"/>
</dbReference>
<proteinExistence type="predicted"/>
<name>E1KQE3_9BACT</name>
<dbReference type="PANTHER" id="PTHR30037:SF4">
    <property type="entry name" value="DNA-3-METHYLADENINE GLYCOSYLASE I"/>
    <property type="match status" value="1"/>
</dbReference>
<organism evidence="1 2">
    <name type="scientific">Prevotella disiens FB035-09AN</name>
    <dbReference type="NCBI Taxonomy" id="866771"/>
    <lineage>
        <taxon>Bacteria</taxon>
        <taxon>Pseudomonadati</taxon>
        <taxon>Bacteroidota</taxon>
        <taxon>Bacteroidia</taxon>
        <taxon>Bacteroidales</taxon>
        <taxon>Prevotellaceae</taxon>
        <taxon>Prevotella</taxon>
    </lineage>
</organism>
<dbReference type="AlphaFoldDB" id="E1KQE3"/>
<dbReference type="STRING" id="866771.HMPREF9296_1357"/>
<dbReference type="SUPFAM" id="SSF48150">
    <property type="entry name" value="DNA-glycosylase"/>
    <property type="match status" value="1"/>
</dbReference>
<dbReference type="Proteomes" id="UP000003610">
    <property type="component" value="Unassembled WGS sequence"/>
</dbReference>
<dbReference type="eggNOG" id="COG2818">
    <property type="taxonomic scope" value="Bacteria"/>
</dbReference>
<accession>E1KQE3</accession>
<dbReference type="InterPro" id="IPR005019">
    <property type="entry name" value="Adenine_glyco"/>
</dbReference>
<sequence>MITNAQAFLRIIEDFGSFDKYIWHFSRSKTMVYPSQQKHLCTHNALSDKVAKDLKKRGFKYVGSGIIYS</sequence>
<reference evidence="1 2" key="1">
    <citation type="submission" date="2010-08" db="EMBL/GenBank/DDBJ databases">
        <authorList>
            <person name="Durkin A.S."/>
            <person name="Madupu R."/>
            <person name="Torralba M."/>
            <person name="Gillis M."/>
            <person name="Methe B."/>
            <person name="Sutton G."/>
            <person name="Nelson K.E."/>
        </authorList>
    </citation>
    <scope>NUCLEOTIDE SEQUENCE [LARGE SCALE GENOMIC DNA]</scope>
    <source>
        <strain evidence="1 2">FB035-09AN</strain>
    </source>
</reference>
<dbReference type="Gene3D" id="1.10.340.30">
    <property type="entry name" value="Hypothetical protein, domain 2"/>
    <property type="match status" value="1"/>
</dbReference>
<dbReference type="InterPro" id="IPR052891">
    <property type="entry name" value="DNA-3mA_glycosylase"/>
</dbReference>
<gene>
    <name evidence="1" type="ORF">HMPREF9296_1357</name>
</gene>
<evidence type="ECO:0000313" key="2">
    <source>
        <dbReference type="Proteomes" id="UP000003610"/>
    </source>
</evidence>
<protein>
    <submittedName>
        <fullName evidence="1">Uncharacterized protein</fullName>
    </submittedName>
</protein>